<dbReference type="EMBL" id="NCKV01002634">
    <property type="protein sequence ID" value="RWS26584.1"/>
    <property type="molecule type" value="Genomic_DNA"/>
</dbReference>
<dbReference type="Proteomes" id="UP000288716">
    <property type="component" value="Unassembled WGS sequence"/>
</dbReference>
<sequence>MSMRQTLDFNIEQYMGVPPRCGNVKNAEKFDAQFFGIDDMTADSIDPQLRLFYEVVYETICDAVLLIIYKL</sequence>
<organism evidence="2 3">
    <name type="scientific">Leptotrombidium deliense</name>
    <dbReference type="NCBI Taxonomy" id="299467"/>
    <lineage>
        <taxon>Eukaryota</taxon>
        <taxon>Metazoa</taxon>
        <taxon>Ecdysozoa</taxon>
        <taxon>Arthropoda</taxon>
        <taxon>Chelicerata</taxon>
        <taxon>Arachnida</taxon>
        <taxon>Acari</taxon>
        <taxon>Acariformes</taxon>
        <taxon>Trombidiformes</taxon>
        <taxon>Prostigmata</taxon>
        <taxon>Anystina</taxon>
        <taxon>Parasitengona</taxon>
        <taxon>Trombiculoidea</taxon>
        <taxon>Trombiculidae</taxon>
        <taxon>Leptotrombidium</taxon>
    </lineage>
</organism>
<name>A0A443SGD1_9ACAR</name>
<comment type="caution">
    <text evidence="2">The sequence shown here is derived from an EMBL/GenBank/DDBJ whole genome shotgun (WGS) entry which is preliminary data.</text>
</comment>
<dbReference type="InterPro" id="IPR016039">
    <property type="entry name" value="Thiolase-like"/>
</dbReference>
<dbReference type="GO" id="GO:0016746">
    <property type="term" value="F:acyltransferase activity"/>
    <property type="evidence" value="ECO:0007669"/>
    <property type="project" value="InterPro"/>
</dbReference>
<keyword evidence="3" id="KW-1185">Reference proteome</keyword>
<feature type="domain" description="Beta-ketoacyl synthase-like N-terminal" evidence="1">
    <location>
        <begin position="22"/>
        <end position="63"/>
    </location>
</feature>
<reference evidence="2 3" key="1">
    <citation type="journal article" date="2018" name="Gigascience">
        <title>Genomes of trombidid mites reveal novel predicted allergens and laterally-transferred genes associated with secondary metabolism.</title>
        <authorList>
            <person name="Dong X."/>
            <person name="Chaisiri K."/>
            <person name="Xia D."/>
            <person name="Armstrong S.D."/>
            <person name="Fang Y."/>
            <person name="Donnelly M.J."/>
            <person name="Kadowaki T."/>
            <person name="McGarry J.W."/>
            <person name="Darby A.C."/>
            <person name="Makepeace B.L."/>
        </authorList>
    </citation>
    <scope>NUCLEOTIDE SEQUENCE [LARGE SCALE GENOMIC DNA]</scope>
    <source>
        <strain evidence="2">UoL-UT</strain>
    </source>
</reference>
<dbReference type="Pfam" id="PF00109">
    <property type="entry name" value="ketoacyl-synt"/>
    <property type="match status" value="1"/>
</dbReference>
<dbReference type="VEuPathDB" id="VectorBase:LDEU005456"/>
<dbReference type="Gene3D" id="3.40.47.10">
    <property type="match status" value="1"/>
</dbReference>
<evidence type="ECO:0000313" key="2">
    <source>
        <dbReference type="EMBL" id="RWS26584.1"/>
    </source>
</evidence>
<evidence type="ECO:0000259" key="1">
    <source>
        <dbReference type="Pfam" id="PF00109"/>
    </source>
</evidence>
<accession>A0A443SGD1</accession>
<proteinExistence type="predicted"/>
<dbReference type="STRING" id="299467.A0A443SGD1"/>
<dbReference type="SUPFAM" id="SSF53901">
    <property type="entry name" value="Thiolase-like"/>
    <property type="match status" value="1"/>
</dbReference>
<dbReference type="OrthoDB" id="329835at2759"/>
<dbReference type="InterPro" id="IPR014030">
    <property type="entry name" value="Ketoacyl_synth_N"/>
</dbReference>
<evidence type="ECO:0000313" key="3">
    <source>
        <dbReference type="Proteomes" id="UP000288716"/>
    </source>
</evidence>
<gene>
    <name evidence="2" type="ORF">B4U80_04993</name>
</gene>
<dbReference type="AlphaFoldDB" id="A0A443SGD1"/>
<protein>
    <recommendedName>
        <fullName evidence="1">Beta-ketoacyl synthase-like N-terminal domain-containing protein</fullName>
    </recommendedName>
</protein>